<dbReference type="FunFam" id="2.60.120.290:FF:000092">
    <property type="entry name" value="Cubilin homolog"/>
    <property type="match status" value="1"/>
</dbReference>
<feature type="region of interest" description="Disordered" evidence="10">
    <location>
        <begin position="654"/>
        <end position="679"/>
    </location>
</feature>
<name>A0A7M7NL03_STRPU</name>
<dbReference type="CDD" id="cd00041">
    <property type="entry name" value="CUB"/>
    <property type="match status" value="3"/>
</dbReference>
<dbReference type="InterPro" id="IPR035914">
    <property type="entry name" value="Sperma_CUB_dom_sf"/>
</dbReference>
<dbReference type="GO" id="GO:0004222">
    <property type="term" value="F:metalloendopeptidase activity"/>
    <property type="evidence" value="ECO:0000318"/>
    <property type="project" value="GO_Central"/>
</dbReference>
<feature type="domain" description="Peptidase M12A" evidence="12">
    <location>
        <begin position="93"/>
        <end position="302"/>
    </location>
</feature>
<keyword evidence="2 8" id="KW-0479">Metal-binding</keyword>
<evidence type="ECO:0000313" key="13">
    <source>
        <dbReference type="EnsemblMetazoa" id="XP_030838061"/>
    </source>
</evidence>
<dbReference type="InParanoid" id="A0A7M7NL03"/>
<dbReference type="PROSITE" id="PS01180">
    <property type="entry name" value="CUB"/>
    <property type="match status" value="3"/>
</dbReference>
<evidence type="ECO:0000259" key="11">
    <source>
        <dbReference type="PROSITE" id="PS01180"/>
    </source>
</evidence>
<dbReference type="AlphaFoldDB" id="A0A7M7NL03"/>
<feature type="compositionally biased region" description="Low complexity" evidence="10">
    <location>
        <begin position="724"/>
        <end position="760"/>
    </location>
</feature>
<dbReference type="SUPFAM" id="SSF49854">
    <property type="entry name" value="Spermadhesin, CUB domain"/>
    <property type="match status" value="3"/>
</dbReference>
<evidence type="ECO:0000256" key="9">
    <source>
        <dbReference type="RuleBase" id="RU361183"/>
    </source>
</evidence>
<reference evidence="14" key="1">
    <citation type="submission" date="2015-02" db="EMBL/GenBank/DDBJ databases">
        <title>Genome sequencing for Strongylocentrotus purpuratus.</title>
        <authorList>
            <person name="Murali S."/>
            <person name="Liu Y."/>
            <person name="Vee V."/>
            <person name="English A."/>
            <person name="Wang M."/>
            <person name="Skinner E."/>
            <person name="Han Y."/>
            <person name="Muzny D.M."/>
            <person name="Worley K.C."/>
            <person name="Gibbs R.A."/>
        </authorList>
    </citation>
    <scope>NUCLEOTIDE SEQUENCE</scope>
</reference>
<comment type="caution">
    <text evidence="7">Lacks conserved residue(s) required for the propagation of feature annotation.</text>
</comment>
<dbReference type="KEGG" id="spu:115922721"/>
<keyword evidence="5 8" id="KW-0482">Metalloprotease</keyword>
<dbReference type="GO" id="GO:0008270">
    <property type="term" value="F:zinc ion binding"/>
    <property type="evidence" value="ECO:0007669"/>
    <property type="project" value="UniProtKB-UniRule"/>
</dbReference>
<dbReference type="InterPro" id="IPR034035">
    <property type="entry name" value="Astacin-like_dom"/>
</dbReference>
<protein>
    <recommendedName>
        <fullName evidence="9">Metalloendopeptidase</fullName>
        <ecNumber evidence="9">3.4.24.-</ecNumber>
    </recommendedName>
</protein>
<feature type="domain" description="CUB" evidence="11">
    <location>
        <begin position="752"/>
        <end position="866"/>
    </location>
</feature>
<dbReference type="FunFam" id="2.60.120.290:FF:000082">
    <property type="entry name" value="Metalloendopeptidase"/>
    <property type="match status" value="1"/>
</dbReference>
<evidence type="ECO:0000259" key="12">
    <source>
        <dbReference type="PROSITE" id="PS51864"/>
    </source>
</evidence>
<dbReference type="RefSeq" id="XP_030838061.1">
    <property type="nucleotide sequence ID" value="XM_030982201.1"/>
</dbReference>
<dbReference type="Gene3D" id="2.60.120.290">
    <property type="entry name" value="Spermadhesin, CUB domain"/>
    <property type="match status" value="3"/>
</dbReference>
<dbReference type="PRINTS" id="PR00480">
    <property type="entry name" value="ASTACIN"/>
</dbReference>
<accession>A0A7M7NL03</accession>
<keyword evidence="9" id="KW-0732">Signal</keyword>
<comment type="cofactor">
    <cofactor evidence="8 9">
        <name>Zn(2+)</name>
        <dbReference type="ChEBI" id="CHEBI:29105"/>
    </cofactor>
    <text evidence="8 9">Binds 1 zinc ion per subunit.</text>
</comment>
<dbReference type="InterPro" id="IPR024079">
    <property type="entry name" value="MetalloPept_cat_dom_sf"/>
</dbReference>
<evidence type="ECO:0000256" key="4">
    <source>
        <dbReference type="ARBA" id="ARBA00022833"/>
    </source>
</evidence>
<dbReference type="Pfam" id="PF01400">
    <property type="entry name" value="Astacin"/>
    <property type="match status" value="1"/>
</dbReference>
<dbReference type="PROSITE" id="PS51864">
    <property type="entry name" value="ASTACIN"/>
    <property type="match status" value="1"/>
</dbReference>
<feature type="region of interest" description="Disordered" evidence="10">
    <location>
        <begin position="724"/>
        <end position="765"/>
    </location>
</feature>
<feature type="chain" id="PRO_5029938995" description="Metalloendopeptidase" evidence="9">
    <location>
        <begin position="21"/>
        <end position="985"/>
    </location>
</feature>
<evidence type="ECO:0000256" key="5">
    <source>
        <dbReference type="ARBA" id="ARBA00023049"/>
    </source>
</evidence>
<dbReference type="CDD" id="cd04280">
    <property type="entry name" value="ZnMc_astacin_like"/>
    <property type="match status" value="1"/>
</dbReference>
<dbReference type="GO" id="GO:0006508">
    <property type="term" value="P:proteolysis"/>
    <property type="evidence" value="ECO:0007669"/>
    <property type="project" value="UniProtKB-KW"/>
</dbReference>
<feature type="binding site" evidence="8">
    <location>
        <position position="196"/>
    </location>
    <ligand>
        <name>Zn(2+)</name>
        <dbReference type="ChEBI" id="CHEBI:29105"/>
        <note>catalytic</note>
    </ligand>
</feature>
<proteinExistence type="predicted"/>
<dbReference type="Pfam" id="PF00431">
    <property type="entry name" value="CUB"/>
    <property type="match status" value="3"/>
</dbReference>
<dbReference type="Proteomes" id="UP000007110">
    <property type="component" value="Unassembled WGS sequence"/>
</dbReference>
<feature type="domain" description="CUB" evidence="11">
    <location>
        <begin position="871"/>
        <end position="985"/>
    </location>
</feature>
<evidence type="ECO:0000256" key="1">
    <source>
        <dbReference type="ARBA" id="ARBA00022670"/>
    </source>
</evidence>
<evidence type="ECO:0000256" key="7">
    <source>
        <dbReference type="PROSITE-ProRule" id="PRU00059"/>
    </source>
</evidence>
<dbReference type="PANTHER" id="PTHR10127:SF780">
    <property type="entry name" value="METALLOENDOPEPTIDASE"/>
    <property type="match status" value="1"/>
</dbReference>
<dbReference type="EC" id="3.4.24.-" evidence="9"/>
<keyword evidence="1 8" id="KW-0645">Protease</keyword>
<evidence type="ECO:0000256" key="2">
    <source>
        <dbReference type="ARBA" id="ARBA00022723"/>
    </source>
</evidence>
<sequence>MKRAFATSVLLTCLVAGILGKPLTKESEKERPKRKLEFNGQVVYVPVQEKLADPFSSKIPGDEQKTDMILNEEQIEYIRQEKEEHKDGRTKRKAVRDVLKRWTKVGGDVIVPYIMDSPADDIPYIYAAMDHWSTKTCVKFETYSSDRSSTLGHNQWLRFHKADGCSSYVGRQPTSKMQPQPITLGTGCLELGTIAHEIGHSMGFEHEQSRPDRDDHVEVFLTNVEADQQHNFEKESLEDVMASEVVKYDLKSVMHYGPYGFAINKNMPTLVTKRPFDMQYIGQRSGLSFYDVKLANYIYNCNSTCDPLLDCANGGFVDKTCTCQCPLAWTGALCNEKSNVPETVTEITRTEPSGEITSPGYESGQYSINSASMIYIVGQPGATITLTFDAFDMEDPGSLGCWDYVQVNKDDPRYGGEKSCGNQIPAPIVAKDNIMILFYSDETYTGKGFRANFTIDQPLTEAPVVTTRAPTTPVVTTAAPTTSVVTTAAPTTPVVTTKAPTTPVVTTKAPTTPVVTTKAPATPVVTTKAPTTPVVTTAAPTTPVVTTKAPTTPVVTTEAPTTPVVTTKAPTTPVVTTEAPTTPVVTTNAPCTTPVVTTKAPTTPAVTTKAQTTPVVTTKAPTTPVVTTKAPTTPAVTTKAQTTPVVTTKAPTTPVVTTKAPTTPVATTKAPTTPVVTTKAPTTPVVTTKAPTTPVVTTKAPTTPAVTTKAQTTPVVTTKAPTTPVVTTKAPTTPVVTTKAPTTPVVTTNAPTEAPTTEAPLSTLTSPNYPNAYNARENKVYRFTAAVGKKIYLKIDDMDIQEGSNGCDDDYLLVDLGDTDEVLKTRLCGTGTNVGPFESVSNTIKLTFITDGSEERKGFKVSYKIITEYTCGETFGGESGIVKSLNYPIHYPKQILCDYIIQVEPGKVIELTFKDIDVQQGAYACQYDCLKVIQLDQNDQEETLLSLDGTSPPSPIVSRTNQLTLRLSSDAYGGGKGFQVSYLAI</sequence>
<dbReference type="InterPro" id="IPR006026">
    <property type="entry name" value="Peptidase_Metallo"/>
</dbReference>
<evidence type="ECO:0000313" key="14">
    <source>
        <dbReference type="Proteomes" id="UP000007110"/>
    </source>
</evidence>
<dbReference type="OrthoDB" id="291007at2759"/>
<evidence type="ECO:0000256" key="10">
    <source>
        <dbReference type="SAM" id="MobiDB-lite"/>
    </source>
</evidence>
<keyword evidence="14" id="KW-1185">Reference proteome</keyword>
<dbReference type="EnsemblMetazoa" id="XM_030982201">
    <property type="protein sequence ID" value="XP_030838061"/>
    <property type="gene ID" value="LOC115922721"/>
</dbReference>
<evidence type="ECO:0000256" key="3">
    <source>
        <dbReference type="ARBA" id="ARBA00022801"/>
    </source>
</evidence>
<dbReference type="SUPFAM" id="SSF55486">
    <property type="entry name" value="Metalloproteases ('zincins'), catalytic domain"/>
    <property type="match status" value="1"/>
</dbReference>
<feature type="binding site" evidence="8">
    <location>
        <position position="206"/>
    </location>
    <ligand>
        <name>Zn(2+)</name>
        <dbReference type="ChEBI" id="CHEBI:29105"/>
        <note>catalytic</note>
    </ligand>
</feature>
<reference evidence="13" key="2">
    <citation type="submission" date="2021-01" db="UniProtKB">
        <authorList>
            <consortium name="EnsemblMetazoa"/>
        </authorList>
    </citation>
    <scope>IDENTIFICATION</scope>
</reference>
<keyword evidence="4 8" id="KW-0862">Zinc</keyword>
<dbReference type="PANTHER" id="PTHR10127">
    <property type="entry name" value="DISCOIDIN, CUB, EGF, LAMININ , AND ZINC METALLOPROTEASE DOMAIN CONTAINING"/>
    <property type="match status" value="1"/>
</dbReference>
<dbReference type="GeneID" id="115922721"/>
<evidence type="ECO:0000256" key="6">
    <source>
        <dbReference type="ARBA" id="ARBA00023157"/>
    </source>
</evidence>
<dbReference type="OMA" id="AYNAREN"/>
<feature type="active site" evidence="8">
    <location>
        <position position="197"/>
    </location>
</feature>
<evidence type="ECO:0000256" key="8">
    <source>
        <dbReference type="PROSITE-ProRule" id="PRU01211"/>
    </source>
</evidence>
<feature type="binding site" evidence="8">
    <location>
        <position position="200"/>
    </location>
    <ligand>
        <name>Zn(2+)</name>
        <dbReference type="ChEBI" id="CHEBI:29105"/>
        <note>catalytic</note>
    </ligand>
</feature>
<dbReference type="Gene3D" id="3.40.390.10">
    <property type="entry name" value="Collagenase (Catalytic Domain)"/>
    <property type="match status" value="1"/>
</dbReference>
<dbReference type="SMART" id="SM00235">
    <property type="entry name" value="ZnMc"/>
    <property type="match status" value="1"/>
</dbReference>
<dbReference type="SMART" id="SM00042">
    <property type="entry name" value="CUB"/>
    <property type="match status" value="3"/>
</dbReference>
<feature type="signal peptide" evidence="9">
    <location>
        <begin position="1"/>
        <end position="20"/>
    </location>
</feature>
<dbReference type="InterPro" id="IPR000859">
    <property type="entry name" value="CUB_dom"/>
</dbReference>
<keyword evidence="3 8" id="KW-0378">Hydrolase</keyword>
<organism evidence="13 14">
    <name type="scientific">Strongylocentrotus purpuratus</name>
    <name type="common">Purple sea urchin</name>
    <dbReference type="NCBI Taxonomy" id="7668"/>
    <lineage>
        <taxon>Eukaryota</taxon>
        <taxon>Metazoa</taxon>
        <taxon>Echinodermata</taxon>
        <taxon>Eleutherozoa</taxon>
        <taxon>Echinozoa</taxon>
        <taxon>Echinoidea</taxon>
        <taxon>Euechinoidea</taxon>
        <taxon>Echinacea</taxon>
        <taxon>Camarodonta</taxon>
        <taxon>Echinidea</taxon>
        <taxon>Strongylocentrotidae</taxon>
        <taxon>Strongylocentrotus</taxon>
    </lineage>
</organism>
<feature type="region of interest" description="Disordered" evidence="10">
    <location>
        <begin position="545"/>
        <end position="579"/>
    </location>
</feature>
<feature type="domain" description="CUB" evidence="11">
    <location>
        <begin position="334"/>
        <end position="456"/>
    </location>
</feature>
<dbReference type="FunFam" id="3.40.390.10:FF:000168">
    <property type="entry name" value="Metalloendopeptidase"/>
    <property type="match status" value="1"/>
</dbReference>
<dbReference type="GO" id="GO:0005615">
    <property type="term" value="C:extracellular space"/>
    <property type="evidence" value="ECO:0000318"/>
    <property type="project" value="GO_Central"/>
</dbReference>
<keyword evidence="6" id="KW-1015">Disulfide bond</keyword>
<dbReference type="InterPro" id="IPR001506">
    <property type="entry name" value="Peptidase_M12A"/>
</dbReference>